<dbReference type="Proteomes" id="UP000032142">
    <property type="component" value="Unassembled WGS sequence"/>
</dbReference>
<evidence type="ECO:0000313" key="2">
    <source>
        <dbReference type="Proteomes" id="UP000032142"/>
    </source>
</evidence>
<proteinExistence type="predicted"/>
<dbReference type="EMBL" id="KN402512">
    <property type="protein sequence ID" value="KHG14884.1"/>
    <property type="molecule type" value="Genomic_DNA"/>
</dbReference>
<dbReference type="GO" id="GO:0016874">
    <property type="term" value="F:ligase activity"/>
    <property type="evidence" value="ECO:0007669"/>
    <property type="project" value="UniProtKB-KW"/>
</dbReference>
<organism evidence="1 2">
    <name type="scientific">Gossypium arboreum</name>
    <name type="common">Tree cotton</name>
    <name type="synonym">Gossypium nanking</name>
    <dbReference type="NCBI Taxonomy" id="29729"/>
    <lineage>
        <taxon>Eukaryota</taxon>
        <taxon>Viridiplantae</taxon>
        <taxon>Streptophyta</taxon>
        <taxon>Embryophyta</taxon>
        <taxon>Tracheophyta</taxon>
        <taxon>Spermatophyta</taxon>
        <taxon>Magnoliopsida</taxon>
        <taxon>eudicotyledons</taxon>
        <taxon>Gunneridae</taxon>
        <taxon>Pentapetalae</taxon>
        <taxon>rosids</taxon>
        <taxon>malvids</taxon>
        <taxon>Malvales</taxon>
        <taxon>Malvaceae</taxon>
        <taxon>Malvoideae</taxon>
        <taxon>Gossypium</taxon>
    </lineage>
</organism>
<gene>
    <name evidence="1" type="ORF">F383_18488</name>
</gene>
<sequence>MSMVVGELESQVMGRKLHPTINMVRLVMREEVGKTHLKKKIELLKGSGLVHLKEGTVMIGNQDMIGTYLGRRTWAMVMIGQKEGTEMIETLVENVIESALEIVTVIVIGSVIEIGIGIDIGKTETDMQIIVGTGTVSQSMMMIGTGDGHHGLTASPDCHKKMSIAQDLEMLIMGRGHGLPQSDLSEISYIRNFLVENSKRKKKRSVTAETSLGSLFSFAVSLNWWYVVINS</sequence>
<protein>
    <submittedName>
        <fullName evidence="1">Isoleucine--tRNA ligase</fullName>
    </submittedName>
</protein>
<dbReference type="AlphaFoldDB" id="A0A0B0NSW9"/>
<keyword evidence="1" id="KW-0436">Ligase</keyword>
<accession>A0A0B0NSW9</accession>
<evidence type="ECO:0000313" key="1">
    <source>
        <dbReference type="EMBL" id="KHG14884.1"/>
    </source>
</evidence>
<reference evidence="2" key="1">
    <citation type="submission" date="2014-09" db="EMBL/GenBank/DDBJ databases">
        <authorList>
            <person name="Mudge J."/>
            <person name="Ramaraj T."/>
            <person name="Lindquist I.E."/>
            <person name="Bharti A.K."/>
            <person name="Sundararajan A."/>
            <person name="Cameron C.T."/>
            <person name="Woodward J.E."/>
            <person name="May G.D."/>
            <person name="Brubaker C."/>
            <person name="Broadhvest J."/>
            <person name="Wilkins T.A."/>
        </authorList>
    </citation>
    <scope>NUCLEOTIDE SEQUENCE</scope>
    <source>
        <strain evidence="2">cv. AKA8401</strain>
    </source>
</reference>
<keyword evidence="2" id="KW-1185">Reference proteome</keyword>
<name>A0A0B0NSW9_GOSAR</name>